<dbReference type="PANTHER" id="PTHR47495:SF2">
    <property type="entry name" value="ALDEHYDE DEHYDROGENASE"/>
    <property type="match status" value="1"/>
</dbReference>
<evidence type="ECO:0000313" key="3">
    <source>
        <dbReference type="Proteomes" id="UP000269692"/>
    </source>
</evidence>
<evidence type="ECO:0000259" key="1">
    <source>
        <dbReference type="SMART" id="SM01008"/>
    </source>
</evidence>
<dbReference type="InterPro" id="IPR000674">
    <property type="entry name" value="Ald_Oxase/Xan_DH_a/b"/>
</dbReference>
<proteinExistence type="predicted"/>
<evidence type="ECO:0000313" key="2">
    <source>
        <dbReference type="EMBL" id="RLP74047.1"/>
    </source>
</evidence>
<keyword evidence="3" id="KW-1185">Reference proteome</keyword>
<dbReference type="OrthoDB" id="9767994at2"/>
<dbReference type="Gene3D" id="3.90.1170.50">
    <property type="entry name" value="Aldehyde oxidase/xanthine dehydrogenase, a/b hammerhead"/>
    <property type="match status" value="1"/>
</dbReference>
<gene>
    <name evidence="2" type="ORF">D9R14_19920</name>
</gene>
<dbReference type="Proteomes" id="UP000269692">
    <property type="component" value="Unassembled WGS sequence"/>
</dbReference>
<dbReference type="RefSeq" id="WP_121625106.1">
    <property type="nucleotide sequence ID" value="NZ_JACIIW010000003.1"/>
</dbReference>
<comment type="caution">
    <text evidence="2">The sequence shown here is derived from an EMBL/GenBank/DDBJ whole genome shotgun (WGS) entry which is preliminary data.</text>
</comment>
<dbReference type="InterPro" id="IPR037165">
    <property type="entry name" value="AldOxase/xan_DH_Mopterin-bd_sf"/>
</dbReference>
<sequence>MTAHADIPRSRLSRRAFVVGSAAAVGGFSLGFHVPLGAARAQAAPAAAPEVNAWVVIRPDETVVIRIARSEMGQGTLTGLAQLVAEELGCDWSKVTTEYPSPGANLARNRVWGSYSTGGSRGIRDSHQYVREGGAAARTMLIAAAAQAWGVPPGECRAEKSVISHAPSGRTTTYGKVADAAARMPPPSAVVLKEPKDWTIIGKPLARLDTADKLNGRQVYGADLSFPGMLNAAVKACPVFGGRLVAYDAAKVRSMPGVRHVVRVDDTAVAVVADTWWQAKTALDALPITWDEGPNRALSSADIAALLKAGLDAPEAFVGNRQGDAKAALAGAARVVTADYAVPYQNHATMEPMNATALVTAERCEVWVPTQNGESSLAVAAEASGLPVQRCEIHKLHLGGGFGRRGNFQDYARQSVLIAKQMPGVPVKLLWSREEDMLHGAYHPITQARMTGGLDAQGNLVALHMRISGQSILAAVRPEGMQGGMDPVVFQGLTATNPEGHLGYAVPNLLVDHAMRNPPVPPGFWRGVNLNQNAIYVECFMDELAHAAGVDPLAFRRRLMADRPKHRAVLEAVAARIGWDTKPAEGVHRGLAHIMGFGSYVAAAAEVSVAADGTLTIHRIVAATDPGHVVNPAQVERQVEGSFVYGLSACLYGECTVKDGRMEQENFDTYEVMRMGAMPAVETIILPSGGFWGGVGEPTIAVAAPAVLNAIFAATGKRIRDLPLKHHSLA</sequence>
<name>A0A3L7A1L7_9HYPH</name>
<dbReference type="InterPro" id="IPR006311">
    <property type="entry name" value="TAT_signal"/>
</dbReference>
<dbReference type="InterPro" id="IPR008274">
    <property type="entry name" value="AldOxase/xan_DH_MoCoBD1"/>
</dbReference>
<reference evidence="2 3" key="1">
    <citation type="submission" date="2018-10" db="EMBL/GenBank/DDBJ databases">
        <title>Xanthobacter tagetidis genome sequencing and assembly.</title>
        <authorList>
            <person name="Maclea K.S."/>
            <person name="Goen A.E."/>
            <person name="Fatima S.A."/>
        </authorList>
    </citation>
    <scope>NUCLEOTIDE SEQUENCE [LARGE SCALE GENOMIC DNA]</scope>
    <source>
        <strain evidence="2 3">ATCC 700314</strain>
    </source>
</reference>
<dbReference type="SMART" id="SM01008">
    <property type="entry name" value="Ald_Xan_dh_C"/>
    <property type="match status" value="1"/>
</dbReference>
<dbReference type="EMBL" id="RCTF01000021">
    <property type="protein sequence ID" value="RLP74047.1"/>
    <property type="molecule type" value="Genomic_DNA"/>
</dbReference>
<dbReference type="GO" id="GO:0016491">
    <property type="term" value="F:oxidoreductase activity"/>
    <property type="evidence" value="ECO:0007669"/>
    <property type="project" value="InterPro"/>
</dbReference>
<protein>
    <submittedName>
        <fullName evidence="2">Xanthine dehydrogenase family protein molybdopterin-binding subunit</fullName>
    </submittedName>
</protein>
<dbReference type="PANTHER" id="PTHR47495">
    <property type="entry name" value="ALDEHYDE DEHYDROGENASE"/>
    <property type="match status" value="1"/>
</dbReference>
<dbReference type="InterPro" id="IPR046867">
    <property type="entry name" value="AldOxase/xan_DH_MoCoBD2"/>
</dbReference>
<dbReference type="AlphaFoldDB" id="A0A3L7A1L7"/>
<dbReference type="InterPro" id="IPR052516">
    <property type="entry name" value="N-heterocyclic_Hydroxylase"/>
</dbReference>
<dbReference type="InterPro" id="IPR012368">
    <property type="entry name" value="OxRdtase_Mopterin-bd_su_IorB"/>
</dbReference>
<feature type="domain" description="Aldehyde oxidase/xanthine dehydrogenase a/b hammerhead" evidence="1">
    <location>
        <begin position="215"/>
        <end position="294"/>
    </location>
</feature>
<dbReference type="PROSITE" id="PS51318">
    <property type="entry name" value="TAT"/>
    <property type="match status" value="1"/>
</dbReference>
<dbReference type="PIRSF" id="PIRSF036389">
    <property type="entry name" value="IOR_B"/>
    <property type="match status" value="1"/>
</dbReference>
<dbReference type="Gene3D" id="3.30.365.10">
    <property type="entry name" value="Aldehyde oxidase/xanthine dehydrogenase, molybdopterin binding domain"/>
    <property type="match status" value="4"/>
</dbReference>
<dbReference type="Pfam" id="PF02738">
    <property type="entry name" value="MoCoBD_1"/>
    <property type="match status" value="1"/>
</dbReference>
<organism evidence="2 3">
    <name type="scientific">Xanthobacter tagetidis</name>
    <dbReference type="NCBI Taxonomy" id="60216"/>
    <lineage>
        <taxon>Bacteria</taxon>
        <taxon>Pseudomonadati</taxon>
        <taxon>Pseudomonadota</taxon>
        <taxon>Alphaproteobacteria</taxon>
        <taxon>Hyphomicrobiales</taxon>
        <taxon>Xanthobacteraceae</taxon>
        <taxon>Xanthobacter</taxon>
    </lineage>
</organism>
<dbReference type="SUPFAM" id="SSF56003">
    <property type="entry name" value="Molybdenum cofactor-binding domain"/>
    <property type="match status" value="2"/>
</dbReference>
<accession>A0A3L7A1L7</accession>
<dbReference type="Pfam" id="PF20256">
    <property type="entry name" value="MoCoBD_2"/>
    <property type="match status" value="2"/>
</dbReference>